<feature type="compositionally biased region" description="Polar residues" evidence="15">
    <location>
        <begin position="56"/>
        <end position="66"/>
    </location>
</feature>
<organism evidence="17">
    <name type="scientific">Ditylum brightwellii</name>
    <dbReference type="NCBI Taxonomy" id="49249"/>
    <lineage>
        <taxon>Eukaryota</taxon>
        <taxon>Sar</taxon>
        <taxon>Stramenopiles</taxon>
        <taxon>Ochrophyta</taxon>
        <taxon>Bacillariophyta</taxon>
        <taxon>Mediophyceae</taxon>
        <taxon>Lithodesmiophycidae</taxon>
        <taxon>Lithodesmiales</taxon>
        <taxon>Lithodesmiaceae</taxon>
        <taxon>Ditylum</taxon>
    </lineage>
</organism>
<dbReference type="InterPro" id="IPR052214">
    <property type="entry name" value="DAG_Lipase-Related"/>
</dbReference>
<keyword evidence="9" id="KW-0442">Lipid degradation</keyword>
<feature type="region of interest" description="Disordered" evidence="15">
    <location>
        <begin position="45"/>
        <end position="66"/>
    </location>
</feature>
<evidence type="ECO:0000256" key="10">
    <source>
        <dbReference type="ARBA" id="ARBA00022989"/>
    </source>
</evidence>
<dbReference type="SUPFAM" id="SSF53474">
    <property type="entry name" value="alpha/beta-Hydrolases"/>
    <property type="match status" value="1"/>
</dbReference>
<keyword evidence="3" id="KW-1003">Cell membrane</keyword>
<dbReference type="InterPro" id="IPR029058">
    <property type="entry name" value="AB_hydrolase_fold"/>
</dbReference>
<dbReference type="Pfam" id="PF01764">
    <property type="entry name" value="Lipase_3"/>
    <property type="match status" value="1"/>
</dbReference>
<proteinExistence type="predicted"/>
<keyword evidence="6" id="KW-0479">Metal-binding</keyword>
<evidence type="ECO:0000256" key="7">
    <source>
        <dbReference type="ARBA" id="ARBA00022801"/>
    </source>
</evidence>
<evidence type="ECO:0000256" key="1">
    <source>
        <dbReference type="ARBA" id="ARBA00001913"/>
    </source>
</evidence>
<dbReference type="PANTHER" id="PTHR45792:SF8">
    <property type="entry name" value="DIACYLGLYCEROL LIPASE-ALPHA"/>
    <property type="match status" value="1"/>
</dbReference>
<protein>
    <recommendedName>
        <fullName evidence="14">sn-1-specific diacylglycerol lipase</fullName>
        <ecNumber evidence="14">3.1.1.116</ecNumber>
    </recommendedName>
</protein>
<comment type="cofactor">
    <cofactor evidence="1">
        <name>Ca(2+)</name>
        <dbReference type="ChEBI" id="CHEBI:29108"/>
    </cofactor>
</comment>
<keyword evidence="4" id="KW-0597">Phosphoprotein</keyword>
<dbReference type="Gene3D" id="3.40.50.1820">
    <property type="entry name" value="alpha/beta hydrolase"/>
    <property type="match status" value="1"/>
</dbReference>
<reference evidence="17" key="1">
    <citation type="submission" date="2021-01" db="EMBL/GenBank/DDBJ databases">
        <authorList>
            <person name="Corre E."/>
            <person name="Pelletier E."/>
            <person name="Niang G."/>
            <person name="Scheremetjew M."/>
            <person name="Finn R."/>
            <person name="Kale V."/>
            <person name="Holt S."/>
            <person name="Cochrane G."/>
            <person name="Meng A."/>
            <person name="Brown T."/>
            <person name="Cohen L."/>
        </authorList>
    </citation>
    <scope>NUCLEOTIDE SEQUENCE</scope>
    <source>
        <strain evidence="17">GSO104</strain>
    </source>
</reference>
<keyword evidence="10" id="KW-1133">Transmembrane helix</keyword>
<dbReference type="GO" id="GO:0046872">
    <property type="term" value="F:metal ion binding"/>
    <property type="evidence" value="ECO:0007669"/>
    <property type="project" value="UniProtKB-KW"/>
</dbReference>
<dbReference type="InterPro" id="IPR002921">
    <property type="entry name" value="Fungal_lipase-type"/>
</dbReference>
<keyword evidence="11" id="KW-0443">Lipid metabolism</keyword>
<dbReference type="GO" id="GO:0005886">
    <property type="term" value="C:plasma membrane"/>
    <property type="evidence" value="ECO:0007669"/>
    <property type="project" value="UniProtKB-SubCell"/>
</dbReference>
<keyword evidence="7" id="KW-0378">Hydrolase</keyword>
<accession>A0A7S4QHH7</accession>
<evidence type="ECO:0000256" key="15">
    <source>
        <dbReference type="SAM" id="MobiDB-lite"/>
    </source>
</evidence>
<evidence type="ECO:0000256" key="8">
    <source>
        <dbReference type="ARBA" id="ARBA00022837"/>
    </source>
</evidence>
<evidence type="ECO:0000256" key="14">
    <source>
        <dbReference type="ARBA" id="ARBA00026104"/>
    </source>
</evidence>
<evidence type="ECO:0000256" key="4">
    <source>
        <dbReference type="ARBA" id="ARBA00022553"/>
    </source>
</evidence>
<evidence type="ECO:0000256" key="3">
    <source>
        <dbReference type="ARBA" id="ARBA00022475"/>
    </source>
</evidence>
<evidence type="ECO:0000256" key="13">
    <source>
        <dbReference type="ARBA" id="ARBA00024531"/>
    </source>
</evidence>
<dbReference type="GO" id="GO:0016042">
    <property type="term" value="P:lipid catabolic process"/>
    <property type="evidence" value="ECO:0007669"/>
    <property type="project" value="UniProtKB-KW"/>
</dbReference>
<evidence type="ECO:0000256" key="2">
    <source>
        <dbReference type="ARBA" id="ARBA00004651"/>
    </source>
</evidence>
<feature type="domain" description="Fungal lipase-type" evidence="16">
    <location>
        <begin position="198"/>
        <end position="339"/>
    </location>
</feature>
<evidence type="ECO:0000256" key="5">
    <source>
        <dbReference type="ARBA" id="ARBA00022692"/>
    </source>
</evidence>
<sequence length="482" mass="53829">MQSSSEKSGISISPSAVIATIATIYFTKKTWHGMPRWLKKHINASDADKENKTEGTDSSENGDFDLSNPSTIFEKAKLMLDLVDQKIDDVMPDHLPNTKILASLLGTVHLYEEMETSIPHHREKFYREVSEGDVSKQDLCGLVQKMEYADWAYDDHRADLKDKLEKMSFDLLRFDQSTEPGRVGHYIAINHVEKVVLIGLKGTSTISDVLTDIMGDGADYYLESPFDENYTSKQIRAHEGILTAALTMADETQKLIEKLFLPCKYRVLITGHSLGAGTACLLGLLLRSRISALRGDCKEYLEVFAFAPPPVLNYDAALACAPFITSVVNNSDIVPRMSLPNLVTLHKLFLKVHHKQEEKGLLASPYALAKDLIKVDDEFIMPYEELSDFYKEIHKNEDVRGEDSLFVPGRVIVLCPIGEEREKGEDKSSKDAVDDFLGVIGNGSMEMLKRVEPYLSLFADHLGASYIAHLKAASKDCESTTV</sequence>
<dbReference type="AlphaFoldDB" id="A0A7S4QHH7"/>
<keyword evidence="8" id="KW-0106">Calcium</keyword>
<evidence type="ECO:0000256" key="11">
    <source>
        <dbReference type="ARBA" id="ARBA00023098"/>
    </source>
</evidence>
<dbReference type="PANTHER" id="PTHR45792">
    <property type="entry name" value="DIACYLGLYCEROL LIPASE HOMOLOG-RELATED"/>
    <property type="match status" value="1"/>
</dbReference>
<feature type="compositionally biased region" description="Basic and acidic residues" evidence="15">
    <location>
        <begin position="46"/>
        <end position="55"/>
    </location>
</feature>
<keyword evidence="5" id="KW-0812">Transmembrane</keyword>
<evidence type="ECO:0000256" key="9">
    <source>
        <dbReference type="ARBA" id="ARBA00022963"/>
    </source>
</evidence>
<evidence type="ECO:0000313" key="17">
    <source>
        <dbReference type="EMBL" id="CAE4583834.1"/>
    </source>
</evidence>
<gene>
    <name evidence="17" type="ORF">DBRI00130_LOCUS2912</name>
</gene>
<evidence type="ECO:0000256" key="6">
    <source>
        <dbReference type="ARBA" id="ARBA00022723"/>
    </source>
</evidence>
<comment type="catalytic activity">
    <reaction evidence="13">
        <text>a 1,2-diacyl-sn-glycerol + H2O = a 2-acylglycerol + a fatty acid + H(+)</text>
        <dbReference type="Rhea" id="RHEA:33275"/>
        <dbReference type="ChEBI" id="CHEBI:15377"/>
        <dbReference type="ChEBI" id="CHEBI:15378"/>
        <dbReference type="ChEBI" id="CHEBI:17389"/>
        <dbReference type="ChEBI" id="CHEBI:17815"/>
        <dbReference type="ChEBI" id="CHEBI:28868"/>
        <dbReference type="EC" id="3.1.1.116"/>
    </reaction>
    <physiologicalReaction direction="left-to-right" evidence="13">
        <dbReference type="Rhea" id="RHEA:33276"/>
    </physiologicalReaction>
</comment>
<evidence type="ECO:0000256" key="12">
    <source>
        <dbReference type="ARBA" id="ARBA00023136"/>
    </source>
</evidence>
<dbReference type="GO" id="GO:0016298">
    <property type="term" value="F:lipase activity"/>
    <property type="evidence" value="ECO:0007669"/>
    <property type="project" value="TreeGrafter"/>
</dbReference>
<keyword evidence="12" id="KW-0472">Membrane</keyword>
<evidence type="ECO:0000259" key="16">
    <source>
        <dbReference type="Pfam" id="PF01764"/>
    </source>
</evidence>
<dbReference type="CDD" id="cd00519">
    <property type="entry name" value="Lipase_3"/>
    <property type="match status" value="1"/>
</dbReference>
<dbReference type="EMBL" id="HBNS01003594">
    <property type="protein sequence ID" value="CAE4583834.1"/>
    <property type="molecule type" value="Transcribed_RNA"/>
</dbReference>
<comment type="subcellular location">
    <subcellularLocation>
        <location evidence="2">Cell membrane</location>
        <topology evidence="2">Multi-pass membrane protein</topology>
    </subcellularLocation>
</comment>
<name>A0A7S4QHH7_9STRA</name>
<dbReference type="EC" id="3.1.1.116" evidence="14"/>